<feature type="domain" description="Flagellar Assembly Protein A N-terminal region" evidence="1">
    <location>
        <begin position="56"/>
        <end position="227"/>
    </location>
</feature>
<gene>
    <name evidence="2" type="ordered locus">Dacet_2839</name>
</gene>
<dbReference type="STRING" id="522772.Dacet_2839"/>
<name>D4H6B5_DENA2</name>
<dbReference type="InterPro" id="IPR046865">
    <property type="entry name" value="FapA_b_solenoid"/>
</dbReference>
<evidence type="ECO:0000259" key="1">
    <source>
        <dbReference type="Pfam" id="PF20250"/>
    </source>
</evidence>
<dbReference type="Proteomes" id="UP000002012">
    <property type="component" value="Chromosome"/>
</dbReference>
<dbReference type="Pfam" id="PF03961">
    <property type="entry name" value="FapA"/>
    <property type="match status" value="1"/>
</dbReference>
<dbReference type="InterPro" id="IPR046866">
    <property type="entry name" value="FapA_N"/>
</dbReference>
<dbReference type="PANTHER" id="PTHR38032">
    <property type="entry name" value="POLYMERASE-RELATED"/>
    <property type="match status" value="1"/>
</dbReference>
<accession>D4H6B5</accession>
<dbReference type="Pfam" id="PF20250">
    <property type="entry name" value="FapA_N"/>
    <property type="match status" value="1"/>
</dbReference>
<dbReference type="RefSeq" id="WP_013012076.1">
    <property type="nucleotide sequence ID" value="NC_013943.1"/>
</dbReference>
<dbReference type="HOGENOM" id="CLU_026157_1_1_0"/>
<protein>
    <recommendedName>
        <fullName evidence="1">Flagellar Assembly Protein A N-terminal region domain-containing protein</fullName>
    </recommendedName>
</protein>
<sequence>MNLLKNYTSKGESELAKFLMSNYGLHLNEFAFSRDDAGRIVIKIIADKNADADAELFISDDGLRAMVNVYPAINNGAPLNADYIIELLKHEHITVNIHRDVIDNAVKLCNEGGISENIIVAEGVEPIHGKNSQILLNFDPIKNKPKILRSGRVDYKNIDNIRIVNEGDLLLTKKPATAGVRGLSVRNQEISPDPGIDIEIQVGEGVRAENDDSEFYATTDGCVTFVRNTLEVSPIYIVRGNVDYSTGNIVFNGSVHINNDVLSDFSVKAEKDIYIDGLCQDAYLEAGGNIVIKLGVKGDNKGIIKAKGDVSVGYAEGANIEARGNIEIQKYSYHSNLKTGGILEAIKDPGVIAGGTVVAFEEVRINQAGTSGNSRFLINIGTKFYFADELEALKRTKIKYEENKAKIDEFLGSVNLKSKEVLTNPKVRQLITMRKQIDAKITDVDAQMKTLIKDAHHPRPKLKVAKELYGGLDVQIYREKLNIRENQKNVVYYFEDKYQQIAHVSLEDQDWQE</sequence>
<proteinExistence type="predicted"/>
<dbReference type="EMBL" id="CP001968">
    <property type="protein sequence ID" value="ADD69589.1"/>
    <property type="molecule type" value="Genomic_DNA"/>
</dbReference>
<dbReference type="KEGG" id="dap:Dacet_2839"/>
<dbReference type="eggNOG" id="COG1315">
    <property type="taxonomic scope" value="Bacteria"/>
</dbReference>
<dbReference type="PaxDb" id="522772-Dacet_2839"/>
<reference evidence="2 3" key="1">
    <citation type="journal article" date="2010" name="Stand. Genomic Sci.">
        <title>Complete genome sequence of Denitrovibrio acetiphilus type strain (N2460).</title>
        <authorList>
            <person name="Kiss H."/>
            <person name="Lang E."/>
            <person name="Lapidus A."/>
            <person name="Copeland A."/>
            <person name="Nolan M."/>
            <person name="Glavina Del Rio T."/>
            <person name="Chen F."/>
            <person name="Lucas S."/>
            <person name="Tice H."/>
            <person name="Cheng J.F."/>
            <person name="Han C."/>
            <person name="Goodwin L."/>
            <person name="Pitluck S."/>
            <person name="Liolios K."/>
            <person name="Pati A."/>
            <person name="Ivanova N."/>
            <person name="Mavromatis K."/>
            <person name="Chen A."/>
            <person name="Palaniappan K."/>
            <person name="Land M."/>
            <person name="Hauser L."/>
            <person name="Chang Y.J."/>
            <person name="Jeffries C.D."/>
            <person name="Detter J.C."/>
            <person name="Brettin T."/>
            <person name="Spring S."/>
            <person name="Rohde M."/>
            <person name="Goker M."/>
            <person name="Woyke T."/>
            <person name="Bristow J."/>
            <person name="Eisen J.A."/>
            <person name="Markowitz V."/>
            <person name="Hugenholtz P."/>
            <person name="Kyrpides N.C."/>
            <person name="Klenk H.P."/>
        </authorList>
    </citation>
    <scope>NUCLEOTIDE SEQUENCE [LARGE SCALE GENOMIC DNA]</scope>
    <source>
        <strain evidence="3">DSM 12809 / NBRC 114555 / N2460</strain>
    </source>
</reference>
<dbReference type="InParanoid" id="D4H6B5"/>
<dbReference type="InterPro" id="IPR005646">
    <property type="entry name" value="FapA"/>
</dbReference>
<evidence type="ECO:0000313" key="3">
    <source>
        <dbReference type="Proteomes" id="UP000002012"/>
    </source>
</evidence>
<evidence type="ECO:0000313" key="2">
    <source>
        <dbReference type="EMBL" id="ADD69589.1"/>
    </source>
</evidence>
<keyword evidence="3" id="KW-1185">Reference proteome</keyword>
<organism evidence="2 3">
    <name type="scientific">Denitrovibrio acetiphilus (strain DSM 12809 / NBRC 114555 / N2460)</name>
    <dbReference type="NCBI Taxonomy" id="522772"/>
    <lineage>
        <taxon>Bacteria</taxon>
        <taxon>Pseudomonadati</taxon>
        <taxon>Deferribacterota</taxon>
        <taxon>Deferribacteres</taxon>
        <taxon>Deferribacterales</taxon>
        <taxon>Geovibrionaceae</taxon>
        <taxon>Denitrovibrio</taxon>
    </lineage>
</organism>
<dbReference type="OrthoDB" id="9816426at2"/>
<dbReference type="AlphaFoldDB" id="D4H6B5"/>
<dbReference type="PANTHER" id="PTHR38032:SF1">
    <property type="entry name" value="RNA-BINDING PROTEIN KHPB N-TERMINAL DOMAIN-CONTAINING PROTEIN"/>
    <property type="match status" value="1"/>
</dbReference>